<gene>
    <name evidence="2" type="ORF">N320_12264</name>
</gene>
<keyword evidence="3" id="KW-1185">Reference proteome</keyword>
<reference evidence="2 3" key="1">
    <citation type="submission" date="2014-04" db="EMBL/GenBank/DDBJ databases">
        <title>Genome evolution of avian class.</title>
        <authorList>
            <person name="Zhang G."/>
            <person name="Li C."/>
        </authorList>
    </citation>
    <scope>NUCLEOTIDE SEQUENCE [LARGE SCALE GENOMIC DNA]</scope>
    <source>
        <strain evidence="2">BGI_N320</strain>
    </source>
</reference>
<feature type="non-terminal residue" evidence="2">
    <location>
        <position position="134"/>
    </location>
</feature>
<proteinExistence type="predicted"/>
<dbReference type="SUPFAM" id="SSF49265">
    <property type="entry name" value="Fibronectin type III"/>
    <property type="match status" value="1"/>
</dbReference>
<sequence>VEGDNPETTLTVPHLSENVPYKFKVQAKTTQGFGPEREGIITIESQDGGTFSQFGGQQYMREEVYNFPTEYTTKASISHSSLDPHFTDGMLMTTQRVESASSTLTKQVTKEFVSRTVMSSGTLTKQMERQFYEA</sequence>
<name>A0A091HFZ0_BUCRH</name>
<dbReference type="Proteomes" id="UP000054064">
    <property type="component" value="Unassembled WGS sequence"/>
</dbReference>
<dbReference type="InterPro" id="IPR036116">
    <property type="entry name" value="FN3_sf"/>
</dbReference>
<accession>A0A091HFZ0</accession>
<evidence type="ECO:0000313" key="2">
    <source>
        <dbReference type="EMBL" id="KFO86303.1"/>
    </source>
</evidence>
<dbReference type="EMBL" id="KL510680">
    <property type="protein sequence ID" value="KFO86303.1"/>
    <property type="molecule type" value="Genomic_DNA"/>
</dbReference>
<organism evidence="2 3">
    <name type="scientific">Buceros rhinoceros silvestris</name>
    <dbReference type="NCBI Taxonomy" id="175836"/>
    <lineage>
        <taxon>Eukaryota</taxon>
        <taxon>Metazoa</taxon>
        <taxon>Chordata</taxon>
        <taxon>Craniata</taxon>
        <taxon>Vertebrata</taxon>
        <taxon>Euteleostomi</taxon>
        <taxon>Archelosauria</taxon>
        <taxon>Archosauria</taxon>
        <taxon>Dinosauria</taxon>
        <taxon>Saurischia</taxon>
        <taxon>Theropoda</taxon>
        <taxon>Coelurosauria</taxon>
        <taxon>Aves</taxon>
        <taxon>Neognathae</taxon>
        <taxon>Neoaves</taxon>
        <taxon>Telluraves</taxon>
        <taxon>Coraciimorphae</taxon>
        <taxon>Bucerotiformes</taxon>
        <taxon>Bucerotidae</taxon>
        <taxon>Buceros</taxon>
    </lineage>
</organism>
<dbReference type="GO" id="GO:0007229">
    <property type="term" value="P:integrin-mediated signaling pathway"/>
    <property type="evidence" value="ECO:0007669"/>
    <property type="project" value="UniProtKB-KW"/>
</dbReference>
<dbReference type="PROSITE" id="PS50853">
    <property type="entry name" value="FN3"/>
    <property type="match status" value="1"/>
</dbReference>
<dbReference type="CDD" id="cd00063">
    <property type="entry name" value="FN3"/>
    <property type="match status" value="1"/>
</dbReference>
<protein>
    <submittedName>
        <fullName evidence="2">Integrin beta-4</fullName>
    </submittedName>
</protein>
<dbReference type="Gene3D" id="2.60.40.10">
    <property type="entry name" value="Immunoglobulins"/>
    <property type="match status" value="1"/>
</dbReference>
<keyword evidence="2" id="KW-0401">Integrin</keyword>
<evidence type="ECO:0000259" key="1">
    <source>
        <dbReference type="PROSITE" id="PS50853"/>
    </source>
</evidence>
<dbReference type="AlphaFoldDB" id="A0A091HFZ0"/>
<evidence type="ECO:0000313" key="3">
    <source>
        <dbReference type="Proteomes" id="UP000054064"/>
    </source>
</evidence>
<dbReference type="InterPro" id="IPR003961">
    <property type="entry name" value="FN3_dom"/>
</dbReference>
<dbReference type="InterPro" id="IPR013783">
    <property type="entry name" value="Ig-like_fold"/>
</dbReference>
<feature type="domain" description="Fibronectin type-III" evidence="1">
    <location>
        <begin position="1"/>
        <end position="48"/>
    </location>
</feature>
<feature type="non-terminal residue" evidence="2">
    <location>
        <position position="1"/>
    </location>
</feature>